<dbReference type="Gene3D" id="3.30.160.60">
    <property type="entry name" value="Classic Zinc Finger"/>
    <property type="match status" value="1"/>
</dbReference>
<gene>
    <name evidence="4" type="ORF">IWX90DRAFT_473982</name>
</gene>
<organism evidence="4 5">
    <name type="scientific">Phyllosticta citrichinensis</name>
    <dbReference type="NCBI Taxonomy" id="1130410"/>
    <lineage>
        <taxon>Eukaryota</taxon>
        <taxon>Fungi</taxon>
        <taxon>Dikarya</taxon>
        <taxon>Ascomycota</taxon>
        <taxon>Pezizomycotina</taxon>
        <taxon>Dothideomycetes</taxon>
        <taxon>Dothideomycetes incertae sedis</taxon>
        <taxon>Botryosphaeriales</taxon>
        <taxon>Phyllostictaceae</taxon>
        <taxon>Phyllosticta</taxon>
    </lineage>
</organism>
<keyword evidence="1" id="KW-0479">Metal-binding</keyword>
<keyword evidence="1" id="KW-0862">Zinc</keyword>
<dbReference type="InterPro" id="IPR013087">
    <property type="entry name" value="Znf_C2H2_type"/>
</dbReference>
<dbReference type="PROSITE" id="PS50157">
    <property type="entry name" value="ZINC_FINGER_C2H2_2"/>
    <property type="match status" value="1"/>
</dbReference>
<keyword evidence="5" id="KW-1185">Reference proteome</keyword>
<evidence type="ECO:0000256" key="1">
    <source>
        <dbReference type="PROSITE-ProRule" id="PRU00042"/>
    </source>
</evidence>
<sequence length="195" mass="23044">MAPSTYRDHHPPSDMDRSCLCRICGKDHRARRYFNDHMAEDHDGVKPYMCPGCNDMWTDNLSSLRRHYWRSCKHDHARSPDQQFRIRQEREATRRRDRRAERARRRAAQQTQEELDELEAEVQSLEEEIESVSNRARIVWQEREVIKERLGGTVAEGGPATEDEYHALVAHHDEVDVRIEELDERVDAAKRELGQ</sequence>
<accession>A0ABR1Y512</accession>
<feature type="region of interest" description="Disordered" evidence="2">
    <location>
        <begin position="90"/>
        <end position="113"/>
    </location>
</feature>
<evidence type="ECO:0000313" key="4">
    <source>
        <dbReference type="EMBL" id="KAK8176942.1"/>
    </source>
</evidence>
<dbReference type="EMBL" id="JBBWUH010000001">
    <property type="protein sequence ID" value="KAK8176942.1"/>
    <property type="molecule type" value="Genomic_DNA"/>
</dbReference>
<keyword evidence="1" id="KW-0863">Zinc-finger</keyword>
<dbReference type="InterPro" id="IPR036236">
    <property type="entry name" value="Znf_C2H2_sf"/>
</dbReference>
<reference evidence="4 5" key="1">
    <citation type="journal article" date="2022" name="G3 (Bethesda)">
        <title>Enemy or ally: a genomic approach to elucidate the lifestyle of Phyllosticta citrichinaensis.</title>
        <authorList>
            <person name="Buijs V.A."/>
            <person name="Groenewald J.Z."/>
            <person name="Haridas S."/>
            <person name="LaButti K.M."/>
            <person name="Lipzen A."/>
            <person name="Martin F.M."/>
            <person name="Barry K."/>
            <person name="Grigoriev I.V."/>
            <person name="Crous P.W."/>
            <person name="Seidl M.F."/>
        </authorList>
    </citation>
    <scope>NUCLEOTIDE SEQUENCE [LARGE SCALE GENOMIC DNA]</scope>
    <source>
        <strain evidence="4 5">CBS 129764</strain>
    </source>
</reference>
<dbReference type="SUPFAM" id="SSF57667">
    <property type="entry name" value="beta-beta-alpha zinc fingers"/>
    <property type="match status" value="1"/>
</dbReference>
<evidence type="ECO:0000313" key="5">
    <source>
        <dbReference type="Proteomes" id="UP001456524"/>
    </source>
</evidence>
<feature type="compositionally biased region" description="Basic and acidic residues" evidence="2">
    <location>
        <begin position="90"/>
        <end position="100"/>
    </location>
</feature>
<dbReference type="Proteomes" id="UP001456524">
    <property type="component" value="Unassembled WGS sequence"/>
</dbReference>
<feature type="domain" description="C2H2-type" evidence="3">
    <location>
        <begin position="19"/>
        <end position="47"/>
    </location>
</feature>
<evidence type="ECO:0000256" key="2">
    <source>
        <dbReference type="SAM" id="MobiDB-lite"/>
    </source>
</evidence>
<name>A0ABR1Y512_9PEZI</name>
<comment type="caution">
    <text evidence="4">The sequence shown here is derived from an EMBL/GenBank/DDBJ whole genome shotgun (WGS) entry which is preliminary data.</text>
</comment>
<evidence type="ECO:0000259" key="3">
    <source>
        <dbReference type="PROSITE" id="PS50157"/>
    </source>
</evidence>
<proteinExistence type="predicted"/>
<protein>
    <recommendedName>
        <fullName evidence="3">C2H2-type domain-containing protein</fullName>
    </recommendedName>
</protein>